<dbReference type="InterPro" id="IPR002035">
    <property type="entry name" value="VWF_A"/>
</dbReference>
<feature type="compositionally biased region" description="Basic and acidic residues" evidence="11">
    <location>
        <begin position="2251"/>
        <end position="2265"/>
    </location>
</feature>
<dbReference type="InterPro" id="IPR022412">
    <property type="entry name" value="Quinolinate_PRibosylTrfase_N"/>
</dbReference>
<dbReference type="SUPFAM" id="SSF57184">
    <property type="entry name" value="Growth factor receptor domain"/>
    <property type="match status" value="2"/>
</dbReference>
<feature type="domain" description="EGF-like" evidence="13">
    <location>
        <begin position="1936"/>
        <end position="1974"/>
    </location>
</feature>
<dbReference type="Pfam" id="PF12661">
    <property type="entry name" value="hEGF"/>
    <property type="match status" value="3"/>
</dbReference>
<feature type="domain" description="EGF-like" evidence="13">
    <location>
        <begin position="1494"/>
        <end position="1533"/>
    </location>
</feature>
<feature type="domain" description="EGF-like" evidence="13">
    <location>
        <begin position="1089"/>
        <end position="1127"/>
    </location>
</feature>
<evidence type="ECO:0000256" key="1">
    <source>
        <dbReference type="ARBA" id="ARBA00003237"/>
    </source>
</evidence>
<feature type="disulfide bond" evidence="10">
    <location>
        <begin position="2007"/>
        <end position="2016"/>
    </location>
</feature>
<evidence type="ECO:0000256" key="2">
    <source>
        <dbReference type="ARBA" id="ARBA00004790"/>
    </source>
</evidence>
<feature type="domain" description="EGF-like" evidence="13">
    <location>
        <begin position="1446"/>
        <end position="1485"/>
    </location>
</feature>
<dbReference type="Gene3D" id="3.90.1170.20">
    <property type="entry name" value="Quinolinate phosphoribosyl transferase, N-terminal domain"/>
    <property type="match status" value="1"/>
</dbReference>
<evidence type="ECO:0000256" key="5">
    <source>
        <dbReference type="ARBA" id="ARBA00022729"/>
    </source>
</evidence>
<feature type="domain" description="EGF-like" evidence="13">
    <location>
        <begin position="1348"/>
        <end position="1387"/>
    </location>
</feature>
<organism evidence="15 16">
    <name type="scientific">Plectus sambesii</name>
    <dbReference type="NCBI Taxonomy" id="2011161"/>
    <lineage>
        <taxon>Eukaryota</taxon>
        <taxon>Metazoa</taxon>
        <taxon>Ecdysozoa</taxon>
        <taxon>Nematoda</taxon>
        <taxon>Chromadorea</taxon>
        <taxon>Plectida</taxon>
        <taxon>Plectina</taxon>
        <taxon>Plectoidea</taxon>
        <taxon>Plectidae</taxon>
        <taxon>Plectus</taxon>
    </lineage>
</organism>
<proteinExistence type="predicted"/>
<dbReference type="InterPro" id="IPR009030">
    <property type="entry name" value="Growth_fac_rcpt_cys_sf"/>
</dbReference>
<dbReference type="InterPro" id="IPR057353">
    <property type="entry name" value="TNFR_nem"/>
</dbReference>
<keyword evidence="5" id="KW-0732">Signal</keyword>
<feature type="disulfide bond" evidence="10">
    <location>
        <begin position="1988"/>
        <end position="2005"/>
    </location>
</feature>
<evidence type="ECO:0000256" key="3">
    <source>
        <dbReference type="ARBA" id="ARBA00022536"/>
    </source>
</evidence>
<feature type="domain" description="EGF-like" evidence="13">
    <location>
        <begin position="1198"/>
        <end position="1237"/>
    </location>
</feature>
<dbReference type="SMART" id="SM00327">
    <property type="entry name" value="VWA"/>
    <property type="match status" value="1"/>
</dbReference>
<dbReference type="PROSITE" id="PS00010">
    <property type="entry name" value="ASX_HYDROXYL"/>
    <property type="match status" value="15"/>
</dbReference>
<feature type="domain" description="VWFA" evidence="14">
    <location>
        <begin position="709"/>
        <end position="888"/>
    </location>
</feature>
<dbReference type="Pfam" id="PF01729">
    <property type="entry name" value="QRPTase_C"/>
    <property type="match status" value="1"/>
</dbReference>
<keyword evidence="8" id="KW-0325">Glycoprotein</keyword>
<feature type="region of interest" description="Disordered" evidence="11">
    <location>
        <begin position="2240"/>
        <end position="2279"/>
    </location>
</feature>
<keyword evidence="3 10" id="KW-0245">EGF-like domain</keyword>
<dbReference type="Pfam" id="PF00008">
    <property type="entry name" value="EGF"/>
    <property type="match status" value="1"/>
</dbReference>
<keyword evidence="12" id="KW-0812">Transmembrane</keyword>
<dbReference type="SUPFAM" id="SSF54675">
    <property type="entry name" value="Nicotinate/Quinolinate PRTase N-terminal domain-like"/>
    <property type="match status" value="1"/>
</dbReference>
<dbReference type="InterPro" id="IPR000082">
    <property type="entry name" value="SEA_dom"/>
</dbReference>
<dbReference type="InterPro" id="IPR000742">
    <property type="entry name" value="EGF"/>
</dbReference>
<dbReference type="WBParaSite" id="PSAMB.scaffold158size70848.g2817.t1">
    <property type="protein sequence ID" value="PSAMB.scaffold158size70848.g2817.t1"/>
    <property type="gene ID" value="PSAMB.scaffold158size70848.g2817"/>
</dbReference>
<dbReference type="Proteomes" id="UP000887566">
    <property type="component" value="Unplaced"/>
</dbReference>
<name>A0A914V657_9BILA</name>
<feature type="domain" description="EGF-like" evidence="13">
    <location>
        <begin position="1139"/>
        <end position="1177"/>
    </location>
</feature>
<comment type="pathway">
    <text evidence="2">Cofactor biosynthesis; NAD(+) biosynthesis.</text>
</comment>
<feature type="domain" description="EGF-like" evidence="13">
    <location>
        <begin position="1247"/>
        <end position="1286"/>
    </location>
</feature>
<dbReference type="PROSITE" id="PS01186">
    <property type="entry name" value="EGF_2"/>
    <property type="match status" value="1"/>
</dbReference>
<keyword evidence="7 10" id="KW-1015">Disulfide bond</keyword>
<keyword evidence="12" id="KW-0472">Membrane</keyword>
<evidence type="ECO:0000256" key="11">
    <source>
        <dbReference type="SAM" id="MobiDB-lite"/>
    </source>
</evidence>
<dbReference type="PROSITE" id="PS50026">
    <property type="entry name" value="EGF_3"/>
    <property type="match status" value="17"/>
</dbReference>
<dbReference type="Pfam" id="PF02749">
    <property type="entry name" value="QRPTase_N"/>
    <property type="match status" value="1"/>
</dbReference>
<dbReference type="Pfam" id="PF07645">
    <property type="entry name" value="EGF_CA"/>
    <property type="match status" value="9"/>
</dbReference>
<dbReference type="PROSITE" id="PS50234">
    <property type="entry name" value="VWFA"/>
    <property type="match status" value="1"/>
</dbReference>
<dbReference type="SMART" id="SM00200">
    <property type="entry name" value="SEA"/>
    <property type="match status" value="2"/>
</dbReference>
<feature type="domain" description="EGF-like" evidence="13">
    <location>
        <begin position="442"/>
        <end position="481"/>
    </location>
</feature>
<dbReference type="Pfam" id="PF00092">
    <property type="entry name" value="VWA"/>
    <property type="match status" value="1"/>
</dbReference>
<feature type="domain" description="EGF-like" evidence="13">
    <location>
        <begin position="338"/>
        <end position="377"/>
    </location>
</feature>
<feature type="domain" description="EGF-like" evidence="13">
    <location>
        <begin position="1398"/>
        <end position="1437"/>
    </location>
</feature>
<reference evidence="16" key="1">
    <citation type="submission" date="2022-11" db="UniProtKB">
        <authorList>
            <consortium name="WormBaseParasite"/>
        </authorList>
    </citation>
    <scope>IDENTIFICATION</scope>
</reference>
<feature type="domain" description="EGF-like" evidence="13">
    <location>
        <begin position="1981"/>
        <end position="2017"/>
    </location>
</feature>
<dbReference type="InterPro" id="IPR018097">
    <property type="entry name" value="EGF_Ca-bd_CS"/>
</dbReference>
<feature type="compositionally biased region" description="Polar residues" evidence="11">
    <location>
        <begin position="2266"/>
        <end position="2279"/>
    </location>
</feature>
<sequence length="2279" mass="248361">MSATDRCAQLDLLLNASVLRRKAADWLAEDASGLDVGAAVVGSKAARAELRCKQTSVFAGRPFFDAIFAEVNCHVEWLCAEGEWLNAPVVAAVVTGPAHAILRAERTALNVITRTCGVATVTRQCVEAARALGSSARVAATRKTTPGFRLAEKYAVVVGGGDTHRFDLSSMVMLKDNHVDLRRKLGQNDSLRMVCYYEKCGGSADDHGSVRRVKVEHTTYFRAVRLERLIDAFLRKMRWRRPAAETALSAPIVAVAMRFVAGWQLPLMHIIGFILVLLFLTCDADSASEQGYEAPQCDVNDPLSCSQDKREVCVFIEGTYKCGCPNGVARLPDGRCLSKDECKEPRLNDCHKSARCVDLADGYTCQCLSGYADISPDVKTKPGRICQTAVDECADPNHYEVECDANAVCIDTEDSYTCQCNEGYADVSQKVNALPGRNCAVATNECLDKSQNDCSDHAICEDASEGYTCHCQPGFVDASPNITHYPGRTCNKPKSPDVFPPSTLPQLSQCDPSNPKCGANEKCVDKKGNGEFICACADNSVQYEDGKCRVFSACEKPNDCDRNAMCSNAFDTYKCQCKPDYFDASPDPVNKPGRVCKQLVNECGAKTHDCSPYASCTDTHSGFTCACNAGYTDVSSRSGKEPGRICSTTSNECADAKTNTCDEHADCIDTPDSYTCQCITGFIDVSSSAHLPPGRVCTLQTTCPEQATDLVFLVDGSGSIGSYVFRDEVLRFVREFTELFNIGKEQTRVAFIQYSDQIRHEFDLNQFTDGPAVLQGISDVRYLTGLTRTGAAIDHMVNEEFTERRGARPRSDTVSRIAIVITDGRSQDNVTQPALAARDAGVQVFAIGVTDHVMDKELETIAGSPNRRFHVDQFTDLNIKLRGLIQKLACPNKNTTGPTNGPCDPTSNEGCDRSRNEICIERDGKFSCGCPESFERHPITQACGGIECNPQVLTSCPDPEECLPAQFGKFRCACPPKAPKRHPKTGICSTVPILDSTDEECGPGGKTCPAGQVCVQGAKDGVHKCECGPDQVRNPKSGRCGAPGSCDPANPDDCDARKKEQCLPTDGGKSYTCQCATNFRRHSVTGVCLIDECASKTHDCSPSANCTDTDEGFLCTCNRGFLDHSPDPTRSPGRVCDAERNECLDGSHNCSTNAICVDLPDGYLCRCKPDFVDFSPNPNQFGGLVCNPLFGGLVCNPLVDECKDPKLNTCHENALCIDTRESYKCQCKQGFVDDDALRNPGRKCEKSNKRCSKGENDCDANAQCIERGADDYECICNAGFLDQSPSPLEKPGRVCLEYVCVDPTKNDCHQAAICTEVSGAEKYTCRCRDGYEDESKDPKKPGRQCKEVVNECLNRADNDCDQLAVCEDQPKGYTCRCPSESIDQSPDPAKPGRKCLAVVDECANPHLNNCSRFADCTDKQEGYDCKCREGYHDNNPSEPGTECNFIIDECTSKTLNDCDQHAECRDTLGGYECECKAPYKDESKDPKLPGRICRYNECTDAKLNDCGPNADCHDTADGFVCQCKEHYYDNTTDPAKAGRACTALQQEATTIPTTTDRDAVPCGDNNLCFISKGEVCIGGVRCGCRPGQNRRDAKQACVDVDPTKLAVRVTERGGDKLVYTTEYGDPTKPAYIEIVDVFVNGMHQTIDATATADRYVTNDVDVITHPKTINSSWPDGLLFNFTVFTRRGEAVDRCALWKQIVAVLQKSDFKLGSGDLIVAKDVNSLDPCRKDVQQGTPCGSGRFCNAELGQICIAGSECGCPIGMKAASPKDKCVPVESWVLPLWVVRKGSEQLKYNTSFGDQQDPLHKQYVELFESGVGQSYGETELANTFVVAECDKPEDNECSENARCIDDANLYHCECIPPYADAATDGAIPGSVCRLDFCSDVNFCPTNTTCVNQEDRASCVCKQGFVDIRRSEKRTLFGLDKETYCMDVRDIDECALGLTNCSAVAICEDLLFGYECRCPVGYSDGIPEQPGRACSALLCGLCNGHGDCVHNAVTNNVTCVCADGWSGEYCDVAPSAASLILMLILALLFLLLTLCCLLYFCLKCRCFRKRRLSETSGSAADFVGSGIGSEYYTIPRAKLKAESRAGYRDSELDAGQLQGYLDDYDHDRHAVALAPPAGRYGYDSASESGSEVSGGDEFERRVITDVNRTEVRTTTITGGSDATTAQFNVYPPLEEEMASYSAQSNGQQLASSSMGGGGRRMQASSSYSERYEEGSEDGDSQVMDDVAEDGVMDRTTRVTQSQGWEPDRDGRGGIERFRNEVSTNTTMHDTTYR</sequence>
<dbReference type="InterPro" id="IPR036068">
    <property type="entry name" value="Nicotinate_pribotase-like_C"/>
</dbReference>
<feature type="region of interest" description="Disordered" evidence="11">
    <location>
        <begin position="2184"/>
        <end position="2228"/>
    </location>
</feature>
<dbReference type="InterPro" id="IPR001881">
    <property type="entry name" value="EGF-like_Ca-bd_dom"/>
</dbReference>
<dbReference type="InterPro" id="IPR002638">
    <property type="entry name" value="Quinolinate_PRibosylTrfase_C"/>
</dbReference>
<dbReference type="SUPFAM" id="SSF57196">
    <property type="entry name" value="EGF/Laminin"/>
    <property type="match status" value="3"/>
</dbReference>
<evidence type="ECO:0000256" key="6">
    <source>
        <dbReference type="ARBA" id="ARBA00022737"/>
    </source>
</evidence>
<dbReference type="Pfam" id="PF23427">
    <property type="entry name" value="EGF_4"/>
    <property type="match status" value="1"/>
</dbReference>
<dbReference type="Gene3D" id="3.40.50.410">
    <property type="entry name" value="von Willebrand factor, type A domain"/>
    <property type="match status" value="1"/>
</dbReference>
<feature type="domain" description="EGF-like" evidence="13">
    <location>
        <begin position="550"/>
        <end position="587"/>
    </location>
</feature>
<dbReference type="PRINTS" id="PR00453">
    <property type="entry name" value="VWFADOMAIN"/>
</dbReference>
<keyword evidence="12" id="KW-1133">Transmembrane helix</keyword>
<dbReference type="PANTHER" id="PTHR24039:SF40">
    <property type="entry name" value="TRANSMEMBRANE MATRIX RECEPTOR MUP-4"/>
    <property type="match status" value="1"/>
</dbReference>
<dbReference type="InterPro" id="IPR013785">
    <property type="entry name" value="Aldolase_TIM"/>
</dbReference>
<dbReference type="Pfam" id="PF25478">
    <property type="entry name" value="EGF_Mua-3"/>
    <property type="match status" value="1"/>
</dbReference>
<feature type="domain" description="EGF-like" evidence="13">
    <location>
        <begin position="1880"/>
        <end position="1918"/>
    </location>
</feature>
<feature type="transmembrane region" description="Helical" evidence="12">
    <location>
        <begin position="2025"/>
        <end position="2048"/>
    </location>
</feature>
<dbReference type="PROSITE" id="PS01187">
    <property type="entry name" value="EGF_CA"/>
    <property type="match status" value="2"/>
</dbReference>
<dbReference type="InterPro" id="IPR013032">
    <property type="entry name" value="EGF-like_CS"/>
</dbReference>
<evidence type="ECO:0000256" key="4">
    <source>
        <dbReference type="ARBA" id="ARBA00022679"/>
    </source>
</evidence>
<dbReference type="PROSITE" id="PS00022">
    <property type="entry name" value="EGF_1"/>
    <property type="match status" value="1"/>
</dbReference>
<keyword evidence="6" id="KW-0677">Repeat</keyword>
<dbReference type="InterPro" id="IPR056590">
    <property type="entry name" value="Mua-3/Mup-4_EGF"/>
</dbReference>
<dbReference type="GO" id="GO:0005509">
    <property type="term" value="F:calcium ion binding"/>
    <property type="evidence" value="ECO:0007669"/>
    <property type="project" value="InterPro"/>
</dbReference>
<evidence type="ECO:0000313" key="16">
    <source>
        <dbReference type="WBParaSite" id="PSAMB.scaffold158size70848.g2817.t1"/>
    </source>
</evidence>
<dbReference type="SMART" id="SM00179">
    <property type="entry name" value="EGF_CA"/>
    <property type="match status" value="20"/>
</dbReference>
<comment type="function">
    <text evidence="1">Involved in the catabolism of quinolinic acid (QA).</text>
</comment>
<dbReference type="GO" id="GO:0004514">
    <property type="term" value="F:nicotinate-nucleotide diphosphorylase (carboxylating) activity"/>
    <property type="evidence" value="ECO:0007669"/>
    <property type="project" value="InterPro"/>
</dbReference>
<evidence type="ECO:0000256" key="10">
    <source>
        <dbReference type="PROSITE-ProRule" id="PRU00076"/>
    </source>
</evidence>
<dbReference type="SMART" id="SM00181">
    <property type="entry name" value="EGF"/>
    <property type="match status" value="26"/>
</dbReference>
<dbReference type="GO" id="GO:0009435">
    <property type="term" value="P:NAD+ biosynthetic process"/>
    <property type="evidence" value="ECO:0007669"/>
    <property type="project" value="InterPro"/>
</dbReference>
<evidence type="ECO:0000259" key="14">
    <source>
        <dbReference type="PROSITE" id="PS50234"/>
    </source>
</evidence>
<evidence type="ECO:0000256" key="12">
    <source>
        <dbReference type="SAM" id="Phobius"/>
    </source>
</evidence>
<evidence type="ECO:0000256" key="8">
    <source>
        <dbReference type="ARBA" id="ARBA00023180"/>
    </source>
</evidence>
<evidence type="ECO:0000256" key="9">
    <source>
        <dbReference type="ARBA" id="ARBA00033102"/>
    </source>
</evidence>
<evidence type="ECO:0000259" key="13">
    <source>
        <dbReference type="PROSITE" id="PS50026"/>
    </source>
</evidence>
<dbReference type="FunFam" id="3.40.50.410:FF:000047">
    <property type="entry name" value="von Willebrand factor A domain containing 2"/>
    <property type="match status" value="1"/>
</dbReference>
<dbReference type="InterPro" id="IPR049883">
    <property type="entry name" value="NOTCH1_EGF-like"/>
</dbReference>
<dbReference type="InterPro" id="IPR037128">
    <property type="entry name" value="Quinolinate_PRibosylTase_N_sf"/>
</dbReference>
<protein>
    <recommendedName>
        <fullName evidence="9">Quinolinate phosphoribosyltransferase [decarboxylating]</fullName>
    </recommendedName>
</protein>
<feature type="compositionally biased region" description="Polar residues" evidence="11">
    <location>
        <begin position="2186"/>
        <end position="2195"/>
    </location>
</feature>
<evidence type="ECO:0000256" key="7">
    <source>
        <dbReference type="ARBA" id="ARBA00023157"/>
    </source>
</evidence>
<evidence type="ECO:0000313" key="15">
    <source>
        <dbReference type="Proteomes" id="UP000887566"/>
    </source>
</evidence>
<accession>A0A914V657</accession>
<dbReference type="PANTHER" id="PTHR24039">
    <property type="entry name" value="FIBRILLIN-RELATED"/>
    <property type="match status" value="1"/>
</dbReference>
<keyword evidence="4" id="KW-0808">Transferase</keyword>
<keyword evidence="15" id="KW-1185">Reference proteome</keyword>
<dbReference type="Gene3D" id="3.20.20.70">
    <property type="entry name" value="Aldolase class I"/>
    <property type="match status" value="1"/>
</dbReference>
<dbReference type="CDD" id="cd00054">
    <property type="entry name" value="EGF_CA"/>
    <property type="match status" value="8"/>
</dbReference>
<feature type="domain" description="EGF-like" evidence="13">
    <location>
        <begin position="649"/>
        <end position="688"/>
    </location>
</feature>
<feature type="domain" description="EGF-like" evidence="13">
    <location>
        <begin position="599"/>
        <end position="637"/>
    </location>
</feature>
<dbReference type="SUPFAM" id="SSF53300">
    <property type="entry name" value="vWA-like"/>
    <property type="match status" value="1"/>
</dbReference>
<dbReference type="Gene3D" id="2.10.25.10">
    <property type="entry name" value="Laminin"/>
    <property type="match status" value="15"/>
</dbReference>
<dbReference type="InterPro" id="IPR000152">
    <property type="entry name" value="EGF-type_Asp/Asn_hydroxyl_site"/>
</dbReference>
<dbReference type="SUPFAM" id="SSF51690">
    <property type="entry name" value="Nicotinate/Quinolinate PRTase C-terminal domain-like"/>
    <property type="match status" value="1"/>
</dbReference>
<dbReference type="InterPro" id="IPR036465">
    <property type="entry name" value="vWFA_dom_sf"/>
</dbReference>
<feature type="domain" description="EGF-like" evidence="13">
    <location>
        <begin position="389"/>
        <end position="430"/>
    </location>
</feature>
<comment type="caution">
    <text evidence="10">Lacks conserved residue(s) required for the propagation of feature annotation.</text>
</comment>
<dbReference type="Pfam" id="PF25314">
    <property type="entry name" value="TNFR_nem"/>
    <property type="match status" value="2"/>
</dbReference>